<evidence type="ECO:0000313" key="1">
    <source>
        <dbReference type="EMBL" id="KAG8050866.1"/>
    </source>
</evidence>
<proteinExistence type="predicted"/>
<sequence>MCENPAGAVTSRPAVCLPAQGNLAASTALITVRVNQSTMPGKKGLLRSAGVCSGEFPHGKASWGPPDHHAPAATHGLLKVPKSLRPATAAAQTHRALYCRGAHLRFLAPPAGRRLLPRACMP</sequence>
<protein>
    <submittedName>
        <fullName evidence="1">Uncharacterized protein</fullName>
    </submittedName>
</protein>
<dbReference type="AlphaFoldDB" id="A0A8J5V8J2"/>
<accession>A0A8J5V8J2</accession>
<evidence type="ECO:0000313" key="2">
    <source>
        <dbReference type="Proteomes" id="UP000729402"/>
    </source>
</evidence>
<dbReference type="EMBL" id="JAAALK010000289">
    <property type="protein sequence ID" value="KAG8050866.1"/>
    <property type="molecule type" value="Genomic_DNA"/>
</dbReference>
<comment type="caution">
    <text evidence="1">The sequence shown here is derived from an EMBL/GenBank/DDBJ whole genome shotgun (WGS) entry which is preliminary data.</text>
</comment>
<reference evidence="1" key="1">
    <citation type="journal article" date="2021" name="bioRxiv">
        <title>Whole Genome Assembly and Annotation of Northern Wild Rice, Zizania palustris L., Supports a Whole Genome Duplication in the Zizania Genus.</title>
        <authorList>
            <person name="Haas M."/>
            <person name="Kono T."/>
            <person name="Macchietto M."/>
            <person name="Millas R."/>
            <person name="McGilp L."/>
            <person name="Shao M."/>
            <person name="Duquette J."/>
            <person name="Hirsch C.N."/>
            <person name="Kimball J."/>
        </authorList>
    </citation>
    <scope>NUCLEOTIDE SEQUENCE</scope>
    <source>
        <tissue evidence="1">Fresh leaf tissue</tissue>
    </source>
</reference>
<name>A0A8J5V8J2_ZIZPA</name>
<keyword evidence="2" id="KW-1185">Reference proteome</keyword>
<gene>
    <name evidence="1" type="ORF">GUJ93_ZPchr0009g995</name>
</gene>
<dbReference type="Proteomes" id="UP000729402">
    <property type="component" value="Unassembled WGS sequence"/>
</dbReference>
<organism evidence="1 2">
    <name type="scientific">Zizania palustris</name>
    <name type="common">Northern wild rice</name>
    <dbReference type="NCBI Taxonomy" id="103762"/>
    <lineage>
        <taxon>Eukaryota</taxon>
        <taxon>Viridiplantae</taxon>
        <taxon>Streptophyta</taxon>
        <taxon>Embryophyta</taxon>
        <taxon>Tracheophyta</taxon>
        <taxon>Spermatophyta</taxon>
        <taxon>Magnoliopsida</taxon>
        <taxon>Liliopsida</taxon>
        <taxon>Poales</taxon>
        <taxon>Poaceae</taxon>
        <taxon>BOP clade</taxon>
        <taxon>Oryzoideae</taxon>
        <taxon>Oryzeae</taxon>
        <taxon>Zizaniinae</taxon>
        <taxon>Zizania</taxon>
    </lineage>
</organism>
<reference evidence="1" key="2">
    <citation type="submission" date="2021-02" db="EMBL/GenBank/DDBJ databases">
        <authorList>
            <person name="Kimball J.A."/>
            <person name="Haas M.W."/>
            <person name="Macchietto M."/>
            <person name="Kono T."/>
            <person name="Duquette J."/>
            <person name="Shao M."/>
        </authorList>
    </citation>
    <scope>NUCLEOTIDE SEQUENCE</scope>
    <source>
        <tissue evidence="1">Fresh leaf tissue</tissue>
    </source>
</reference>